<dbReference type="AlphaFoldDB" id="A0A0R3TB18"/>
<dbReference type="SUPFAM" id="SSF54695">
    <property type="entry name" value="POZ domain"/>
    <property type="match status" value="1"/>
</dbReference>
<dbReference type="Gene3D" id="1.25.40.420">
    <property type="match status" value="1"/>
</dbReference>
<dbReference type="WBParaSite" id="HNAJ_0000425701-mRNA-1">
    <property type="protein sequence ID" value="HNAJ_0000425701-mRNA-1"/>
    <property type="gene ID" value="HNAJ_0000425701"/>
</dbReference>
<gene>
    <name evidence="4" type="ORF">HNAJ_LOCUS4256</name>
</gene>
<keyword evidence="1" id="KW-0880">Kelch repeat</keyword>
<protein>
    <submittedName>
        <fullName evidence="6">BTB domain-containing protein</fullName>
    </submittedName>
</protein>
<evidence type="ECO:0000256" key="1">
    <source>
        <dbReference type="ARBA" id="ARBA00022441"/>
    </source>
</evidence>
<evidence type="ECO:0000256" key="2">
    <source>
        <dbReference type="ARBA" id="ARBA00022737"/>
    </source>
</evidence>
<organism evidence="6">
    <name type="scientific">Rodentolepis nana</name>
    <name type="common">Dwarf tapeworm</name>
    <name type="synonym">Hymenolepis nana</name>
    <dbReference type="NCBI Taxonomy" id="102285"/>
    <lineage>
        <taxon>Eukaryota</taxon>
        <taxon>Metazoa</taxon>
        <taxon>Spiralia</taxon>
        <taxon>Lophotrochozoa</taxon>
        <taxon>Platyhelminthes</taxon>
        <taxon>Cestoda</taxon>
        <taxon>Eucestoda</taxon>
        <taxon>Cyclophyllidea</taxon>
        <taxon>Hymenolepididae</taxon>
        <taxon>Rodentolepis</taxon>
    </lineage>
</organism>
<dbReference type="Proteomes" id="UP000278807">
    <property type="component" value="Unassembled WGS sequence"/>
</dbReference>
<reference evidence="6" key="1">
    <citation type="submission" date="2017-02" db="UniProtKB">
        <authorList>
            <consortium name="WormBaseParasite"/>
        </authorList>
    </citation>
    <scope>IDENTIFICATION</scope>
</reference>
<dbReference type="PANTHER" id="PTHR24412">
    <property type="entry name" value="KELCH PROTEIN"/>
    <property type="match status" value="1"/>
</dbReference>
<dbReference type="InterPro" id="IPR000210">
    <property type="entry name" value="BTB/POZ_dom"/>
</dbReference>
<keyword evidence="5" id="KW-1185">Reference proteome</keyword>
<dbReference type="InterPro" id="IPR011333">
    <property type="entry name" value="SKP1/BTB/POZ_sf"/>
</dbReference>
<accession>A0A0R3TB18</accession>
<dbReference type="Pfam" id="PF00651">
    <property type="entry name" value="BTB"/>
    <property type="match status" value="1"/>
</dbReference>
<sequence>MDSEKDNCEPSADWNPSIPTNFFNQLRQNGHLIDLHIVTKENRKIPAHRSFLCAQFPGIMNQLLQNQGPTMKWHRFSTELVQLVIDFVYTGKIEISADNVGQLYLLAHHLGSQSLSKVCRNFIKKRFSQINVNEIWIIGSLLGKPDLREQCILTIAYDFDSFVKDQKCLRWTTAKDMEALLSNPWLWAPDEDSRLKAMVSWINAAPSSFERGTRDMFFPHLLPSLYVNKLPRSFIIDVASGKSDINLSDRSRLAGAGSLFKLVEDVFEIT</sequence>
<dbReference type="OrthoDB" id="6425912at2759"/>
<dbReference type="Gene3D" id="3.30.710.10">
    <property type="entry name" value="Potassium Channel Kv1.1, Chain A"/>
    <property type="match status" value="1"/>
</dbReference>
<feature type="domain" description="BTB" evidence="3">
    <location>
        <begin position="33"/>
        <end position="97"/>
    </location>
</feature>
<evidence type="ECO:0000313" key="4">
    <source>
        <dbReference type="EMBL" id="VDO00116.1"/>
    </source>
</evidence>
<name>A0A0R3TB18_RODNA</name>
<dbReference type="SMART" id="SM00225">
    <property type="entry name" value="BTB"/>
    <property type="match status" value="1"/>
</dbReference>
<evidence type="ECO:0000259" key="3">
    <source>
        <dbReference type="PROSITE" id="PS50097"/>
    </source>
</evidence>
<evidence type="ECO:0000313" key="5">
    <source>
        <dbReference type="Proteomes" id="UP000278807"/>
    </source>
</evidence>
<proteinExistence type="predicted"/>
<dbReference type="PANTHER" id="PTHR24412:SF489">
    <property type="entry name" value="RING FINGER DOMAIN AND KELCH REPEAT-CONTAINING PROTEIN DDB_G0271372"/>
    <property type="match status" value="1"/>
</dbReference>
<dbReference type="PROSITE" id="PS50097">
    <property type="entry name" value="BTB"/>
    <property type="match status" value="1"/>
</dbReference>
<dbReference type="STRING" id="102285.A0A0R3TB18"/>
<reference evidence="4 5" key="2">
    <citation type="submission" date="2018-11" db="EMBL/GenBank/DDBJ databases">
        <authorList>
            <consortium name="Pathogen Informatics"/>
        </authorList>
    </citation>
    <scope>NUCLEOTIDE SEQUENCE [LARGE SCALE GENOMIC DNA]</scope>
</reference>
<keyword evidence="2" id="KW-0677">Repeat</keyword>
<evidence type="ECO:0000313" key="6">
    <source>
        <dbReference type="WBParaSite" id="HNAJ_0000425701-mRNA-1"/>
    </source>
</evidence>
<dbReference type="EMBL" id="UZAE01002873">
    <property type="protein sequence ID" value="VDO00116.1"/>
    <property type="molecule type" value="Genomic_DNA"/>
</dbReference>